<evidence type="ECO:0000313" key="2">
    <source>
        <dbReference type="Proteomes" id="UP000635335"/>
    </source>
</evidence>
<gene>
    <name evidence="1" type="ORF">I5U16_00540</name>
</gene>
<dbReference type="Proteomes" id="UP000635335">
    <property type="component" value="Unassembled WGS sequence"/>
</dbReference>
<name>A0ABS0LVJ1_9GAMM</name>
<proteinExistence type="predicted"/>
<organism evidence="1 2">
    <name type="scientific">Serratia surfactantfaciens</name>
    <dbReference type="NCBI Taxonomy" id="2741499"/>
    <lineage>
        <taxon>Bacteria</taxon>
        <taxon>Pseudomonadati</taxon>
        <taxon>Pseudomonadota</taxon>
        <taxon>Gammaproteobacteria</taxon>
        <taxon>Enterobacterales</taxon>
        <taxon>Yersiniaceae</taxon>
        <taxon>Serratia</taxon>
    </lineage>
</organism>
<dbReference type="Gene3D" id="1.10.30.50">
    <property type="match status" value="1"/>
</dbReference>
<accession>A0ABS0LVJ1</accession>
<comment type="caution">
    <text evidence="1">The sequence shown here is derived from an EMBL/GenBank/DDBJ whole genome shotgun (WGS) entry which is preliminary data.</text>
</comment>
<keyword evidence="2" id="KW-1185">Reference proteome</keyword>
<sequence length="299" mass="35711">MRILSKPRGIEELINNLDLKSSLDAIFALNEPEGIVDLRNKKDELYSDMIKYHYEMSQNGFLSHDSRKNLKKFKTLLEWFYLNPSKLRKTDYIESMRKLYAESGTLCPYCGVSPCRTLDHYYNKALLPQFSFLPENLIPCCGDCNKDKGSKKSFSKWRRFVNPFYDDFSLFERNEPLIFIIFKERPNPLIDMEYVITANHNLDFVMKKQINYHIRTVKIPIWHHESISNSFWRNAKDLIGHRRIFAQGLINESVYDVILDNFIKKNDELNYDWEYIVRYSLVKLKVNDWIYNSRLPRLT</sequence>
<dbReference type="EMBL" id="JADUMB010000001">
    <property type="protein sequence ID" value="MBH1918644.1"/>
    <property type="molecule type" value="Genomic_DNA"/>
</dbReference>
<reference evidence="1 2" key="1">
    <citation type="submission" date="2020-11" db="EMBL/GenBank/DDBJ databases">
        <title>Enhanced detection system for hospital associated transmission using whole genome sequencing surveillance.</title>
        <authorList>
            <person name="Harrison L.H."/>
            <person name="Van Tyne D."/>
            <person name="Marsh J.W."/>
            <person name="Griffith M.P."/>
            <person name="Snyder D.J."/>
            <person name="Cooper V.S."/>
            <person name="Mustapha M."/>
        </authorList>
    </citation>
    <scope>NUCLEOTIDE SEQUENCE [LARGE SCALE GENOMIC DNA]</scope>
    <source>
        <strain evidence="1 2">SER00227</strain>
    </source>
</reference>
<evidence type="ECO:0000313" key="1">
    <source>
        <dbReference type="EMBL" id="MBH1918644.1"/>
    </source>
</evidence>
<protein>
    <recommendedName>
        <fullName evidence="3">HNH endonuclease</fullName>
    </recommendedName>
</protein>
<evidence type="ECO:0008006" key="3">
    <source>
        <dbReference type="Google" id="ProtNLM"/>
    </source>
</evidence>
<dbReference type="RefSeq" id="WP_152665214.1">
    <property type="nucleotide sequence ID" value="NZ_JADUMB010000001.1"/>
</dbReference>
<dbReference type="CDD" id="cd00085">
    <property type="entry name" value="HNHc"/>
    <property type="match status" value="1"/>
</dbReference>
<dbReference type="InterPro" id="IPR003615">
    <property type="entry name" value="HNH_nuc"/>
</dbReference>